<evidence type="ECO:0000256" key="1">
    <source>
        <dbReference type="ARBA" id="ARBA00001049"/>
    </source>
</evidence>
<dbReference type="Gene3D" id="1.10.246.130">
    <property type="match status" value="1"/>
</dbReference>
<dbReference type="GO" id="GO:0103068">
    <property type="term" value="F:leukotriene C4 gamma-glutamyl transferase activity"/>
    <property type="evidence" value="ECO:0007669"/>
    <property type="project" value="UniProtKB-EC"/>
</dbReference>
<comment type="catalytic activity">
    <reaction evidence="2 6">
        <text>glutathione + H2O = L-cysteinylglycine + L-glutamate</text>
        <dbReference type="Rhea" id="RHEA:28807"/>
        <dbReference type="ChEBI" id="CHEBI:15377"/>
        <dbReference type="ChEBI" id="CHEBI:29985"/>
        <dbReference type="ChEBI" id="CHEBI:57925"/>
        <dbReference type="ChEBI" id="CHEBI:61694"/>
        <dbReference type="EC" id="3.4.19.13"/>
    </reaction>
</comment>
<dbReference type="InterPro" id="IPR000101">
    <property type="entry name" value="GGT_peptidase"/>
</dbReference>
<accession>A0A3D9HK90</accession>
<comment type="catalytic activity">
    <reaction evidence="1 6">
        <text>an S-substituted glutathione + H2O = an S-substituted L-cysteinylglycine + L-glutamate</text>
        <dbReference type="Rhea" id="RHEA:59468"/>
        <dbReference type="ChEBI" id="CHEBI:15377"/>
        <dbReference type="ChEBI" id="CHEBI:29985"/>
        <dbReference type="ChEBI" id="CHEBI:90779"/>
        <dbReference type="ChEBI" id="CHEBI:143103"/>
        <dbReference type="EC" id="3.4.19.13"/>
    </reaction>
</comment>
<dbReference type="RefSeq" id="WP_115937133.1">
    <property type="nucleotide sequence ID" value="NZ_QRDW01000005.1"/>
</dbReference>
<evidence type="ECO:0000256" key="5">
    <source>
        <dbReference type="PIRSR" id="PIRSR600101-2"/>
    </source>
</evidence>
<evidence type="ECO:0000313" key="9">
    <source>
        <dbReference type="Proteomes" id="UP000256845"/>
    </source>
</evidence>
<comment type="similarity">
    <text evidence="6">Belongs to the gamma-glutamyltransferase family.</text>
</comment>
<dbReference type="SUPFAM" id="SSF56235">
    <property type="entry name" value="N-terminal nucleophile aminohydrolases (Ntn hydrolases)"/>
    <property type="match status" value="1"/>
</dbReference>
<evidence type="ECO:0000256" key="4">
    <source>
        <dbReference type="PIRSR" id="PIRSR600101-1"/>
    </source>
</evidence>
<feature type="region of interest" description="Disordered" evidence="7">
    <location>
        <begin position="1"/>
        <end position="23"/>
    </location>
</feature>
<dbReference type="InterPro" id="IPR043137">
    <property type="entry name" value="GGT_ssub_C"/>
</dbReference>
<dbReference type="EC" id="2.3.2.2" evidence="6"/>
<protein>
    <recommendedName>
        <fullName evidence="6">Glutathione hydrolase proenzyme</fullName>
        <ecNumber evidence="6">2.3.2.2</ecNumber>
        <ecNumber evidence="6">3.4.19.13</ecNumber>
    </recommendedName>
    <component>
        <recommendedName>
            <fullName evidence="6">Glutathione hydrolase large chain</fullName>
        </recommendedName>
    </component>
    <component>
        <recommendedName>
            <fullName evidence="6">Glutathione hydrolase small chain</fullName>
        </recommendedName>
    </component>
</protein>
<keyword evidence="6" id="KW-0808">Transferase</keyword>
<dbReference type="PANTHER" id="PTHR43881:SF1">
    <property type="entry name" value="GAMMA-GLUTAMYLTRANSPEPTIDASE (AFU_ORTHOLOGUE AFUA_4G13580)"/>
    <property type="match status" value="1"/>
</dbReference>
<evidence type="ECO:0000313" key="8">
    <source>
        <dbReference type="EMBL" id="RED49898.1"/>
    </source>
</evidence>
<dbReference type="AlphaFoldDB" id="A0A3D9HK90"/>
<dbReference type="EMBL" id="QRDW01000005">
    <property type="protein sequence ID" value="RED49898.1"/>
    <property type="molecule type" value="Genomic_DNA"/>
</dbReference>
<dbReference type="EC" id="3.4.19.13" evidence="6"/>
<comment type="catalytic activity">
    <reaction evidence="3 6">
        <text>an N-terminal (5-L-glutamyl)-[peptide] + an alpha-amino acid = 5-L-glutamyl amino acid + an N-terminal L-alpha-aminoacyl-[peptide]</text>
        <dbReference type="Rhea" id="RHEA:23904"/>
        <dbReference type="Rhea" id="RHEA-COMP:9780"/>
        <dbReference type="Rhea" id="RHEA-COMP:9795"/>
        <dbReference type="ChEBI" id="CHEBI:77644"/>
        <dbReference type="ChEBI" id="CHEBI:78597"/>
        <dbReference type="ChEBI" id="CHEBI:78599"/>
        <dbReference type="ChEBI" id="CHEBI:78608"/>
        <dbReference type="EC" id="2.3.2.2"/>
    </reaction>
</comment>
<dbReference type="GO" id="GO:0006751">
    <property type="term" value="P:glutathione catabolic process"/>
    <property type="evidence" value="ECO:0007669"/>
    <property type="project" value="UniProtKB-UniRule"/>
</dbReference>
<sequence>MRNLQLPGRSPVRSPNAMASTSHPLSTQAALDILKKGGNALDAAVAASAVQCVVEPGSTGIGGDCFCLYSKGGSTDLVAYNGSGRAPLAANADWFKEHGIAEIPRQSPHSVTIPGAVDAWDRLVRDHGRLSLGEILQPAIDYARNGYPITSRVAVDMESQTERLAKSKNAARVFLKDGKTPTEGSLHHQKALADSLEKIATEGRDAFYTGEIARDIVSYLQELGGLHTMEDFKIATGEYVTPIQTDYRGHTLYECPPNGQGVIALMLMKIMDGFDSAEDLKGTDPITLERMHQEIEAGRLAYQDRNFFLCDTAKKDMPLDWMLSDTHIDELRTSINPAHSNRPMPKFTAPNHQSTVYITVVDEDRNCCSFINTVFETFGSVLMAPKSGIMLQNRGQGFTLDPDHPNCIEGGKRPLHTIIPGMLAKGGRIVMPFGVMGGQYQAFGHMQFLTRLLDFGLDIQQAMDAPRFFTDPYSDITEVEETVPEEIILALKTLGHEIEVAKRPIGGSQAIWIDWAQGVLTAGSDPRKDGCAMGY</sequence>
<dbReference type="Proteomes" id="UP000256845">
    <property type="component" value="Unassembled WGS sequence"/>
</dbReference>
<dbReference type="GO" id="GO:0006750">
    <property type="term" value="P:glutathione biosynthetic process"/>
    <property type="evidence" value="ECO:0007669"/>
    <property type="project" value="UniProtKB-KW"/>
</dbReference>
<name>A0A3D9HK90_9PROT</name>
<organism evidence="8 9">
    <name type="scientific">Aestuariispira insulae</name>
    <dbReference type="NCBI Taxonomy" id="1461337"/>
    <lineage>
        <taxon>Bacteria</taxon>
        <taxon>Pseudomonadati</taxon>
        <taxon>Pseudomonadota</taxon>
        <taxon>Alphaproteobacteria</taxon>
        <taxon>Rhodospirillales</taxon>
        <taxon>Kiloniellaceae</taxon>
        <taxon>Aestuariispira</taxon>
    </lineage>
</organism>
<keyword evidence="6" id="KW-0012">Acyltransferase</keyword>
<comment type="PTM">
    <text evidence="6">Cleaved by autocatalysis into a large and a small subunit.</text>
</comment>
<gene>
    <name evidence="8" type="ORF">DFP90_105271</name>
</gene>
<dbReference type="InterPro" id="IPR029055">
    <property type="entry name" value="Ntn_hydrolases_N"/>
</dbReference>
<keyword evidence="6" id="KW-0865">Zymogen</keyword>
<dbReference type="OrthoDB" id="9781342at2"/>
<feature type="binding site" evidence="5">
    <location>
        <position position="438"/>
    </location>
    <ligand>
        <name>L-glutamate</name>
        <dbReference type="ChEBI" id="CHEBI:29985"/>
    </ligand>
</feature>
<evidence type="ECO:0000256" key="6">
    <source>
        <dbReference type="RuleBase" id="RU368036"/>
    </source>
</evidence>
<dbReference type="UniPathway" id="UPA00204"/>
<comment type="subunit">
    <text evidence="6">This enzyme consists of two polypeptide chains, which are synthesized in precursor form from a single polypeptide.</text>
</comment>
<feature type="active site" description="Nucleophile" evidence="4">
    <location>
        <position position="355"/>
    </location>
</feature>
<evidence type="ECO:0000256" key="3">
    <source>
        <dbReference type="ARBA" id="ARBA00047417"/>
    </source>
</evidence>
<dbReference type="PANTHER" id="PTHR43881">
    <property type="entry name" value="GAMMA-GLUTAMYLTRANSPEPTIDASE (AFU_ORTHOLOGUE AFUA_4G13580)"/>
    <property type="match status" value="1"/>
</dbReference>
<proteinExistence type="inferred from homology"/>
<dbReference type="InterPro" id="IPR052896">
    <property type="entry name" value="GGT-like_enzyme"/>
</dbReference>
<comment type="pathway">
    <text evidence="6">Sulfur metabolism; glutathione metabolism.</text>
</comment>
<dbReference type="Gene3D" id="3.60.20.40">
    <property type="match status" value="1"/>
</dbReference>
<keyword evidence="6" id="KW-0317">Glutathione biosynthesis</keyword>
<dbReference type="PRINTS" id="PR01210">
    <property type="entry name" value="GGTRANSPTASE"/>
</dbReference>
<keyword evidence="9" id="KW-1185">Reference proteome</keyword>
<reference evidence="8 9" key="1">
    <citation type="submission" date="2018-07" db="EMBL/GenBank/DDBJ databases">
        <title>Genomic Encyclopedia of Type Strains, Phase III (KMG-III): the genomes of soil and plant-associated and newly described type strains.</title>
        <authorList>
            <person name="Whitman W."/>
        </authorList>
    </citation>
    <scope>NUCLEOTIDE SEQUENCE [LARGE SCALE GENOMIC DNA]</scope>
    <source>
        <strain evidence="8 9">CECT 8488</strain>
    </source>
</reference>
<comment type="caution">
    <text evidence="8">The sequence shown here is derived from an EMBL/GenBank/DDBJ whole genome shotgun (WGS) entry which is preliminary data.</text>
</comment>
<evidence type="ECO:0000256" key="2">
    <source>
        <dbReference type="ARBA" id="ARBA00001089"/>
    </source>
</evidence>
<evidence type="ECO:0000256" key="7">
    <source>
        <dbReference type="SAM" id="MobiDB-lite"/>
    </source>
</evidence>
<dbReference type="InterPro" id="IPR043138">
    <property type="entry name" value="GGT_lsub"/>
</dbReference>
<dbReference type="Pfam" id="PF01019">
    <property type="entry name" value="G_glu_transpept"/>
    <property type="match status" value="1"/>
</dbReference>
<keyword evidence="6 8" id="KW-0378">Hydrolase</keyword>
<dbReference type="NCBIfam" id="TIGR00066">
    <property type="entry name" value="g_glut_trans"/>
    <property type="match status" value="1"/>
</dbReference>
<dbReference type="GO" id="GO:0036374">
    <property type="term" value="F:glutathione hydrolase activity"/>
    <property type="evidence" value="ECO:0007669"/>
    <property type="project" value="UniProtKB-UniRule"/>
</dbReference>